<evidence type="ECO:0000313" key="2">
    <source>
        <dbReference type="Proteomes" id="UP000002377"/>
    </source>
</evidence>
<dbReference type="EMBL" id="CP002028">
    <property type="protein sequence ID" value="ADG83454.1"/>
    <property type="molecule type" value="Genomic_DNA"/>
</dbReference>
<accession>D5XBM5</accession>
<dbReference type="STRING" id="635013.TherJR_2617"/>
<reference evidence="1 2" key="1">
    <citation type="submission" date="2010-05" db="EMBL/GenBank/DDBJ databases">
        <title>Complete sequence of Thermincola sp. JR.</title>
        <authorList>
            <consortium name="US DOE Joint Genome Institute"/>
            <person name="Lucas S."/>
            <person name="Copeland A."/>
            <person name="Lapidus A."/>
            <person name="Cheng J.-F."/>
            <person name="Bruce D."/>
            <person name="Goodwin L."/>
            <person name="Pitluck S."/>
            <person name="Chertkov O."/>
            <person name="Detter J.C."/>
            <person name="Han C."/>
            <person name="Tapia R."/>
            <person name="Land M."/>
            <person name="Hauser L."/>
            <person name="Kyrpides N."/>
            <person name="Mikhailova N."/>
            <person name="Hazen T.C."/>
            <person name="Woyke T."/>
        </authorList>
    </citation>
    <scope>NUCLEOTIDE SEQUENCE [LARGE SCALE GENOMIC DNA]</scope>
    <source>
        <strain evidence="1 2">JR</strain>
    </source>
</reference>
<name>D5XBM5_THEPJ</name>
<dbReference type="AlphaFoldDB" id="D5XBM5"/>
<dbReference type="Proteomes" id="UP000002377">
    <property type="component" value="Chromosome"/>
</dbReference>
<sequence length="54" mass="6458">MMEGGDVMKSKYYVTWEEYKEKHPELEGKPEKVIAPKIEKYEDMMFNFIIGLLL</sequence>
<dbReference type="KEGG" id="tjr:TherJR_2617"/>
<protein>
    <submittedName>
        <fullName evidence="1">Uncharacterized protein</fullName>
    </submittedName>
</protein>
<evidence type="ECO:0000313" key="1">
    <source>
        <dbReference type="EMBL" id="ADG83454.1"/>
    </source>
</evidence>
<gene>
    <name evidence="1" type="ordered locus">TherJR_2617</name>
</gene>
<organism evidence="1 2">
    <name type="scientific">Thermincola potens (strain JR)</name>
    <dbReference type="NCBI Taxonomy" id="635013"/>
    <lineage>
        <taxon>Bacteria</taxon>
        <taxon>Bacillati</taxon>
        <taxon>Bacillota</taxon>
        <taxon>Clostridia</taxon>
        <taxon>Eubacteriales</taxon>
        <taxon>Thermincolaceae</taxon>
        <taxon>Thermincola</taxon>
    </lineage>
</organism>
<dbReference type="HOGENOM" id="CLU_209494_1_0_9"/>
<dbReference type="eggNOG" id="ENOG502ZHGP">
    <property type="taxonomic scope" value="Bacteria"/>
</dbReference>
<keyword evidence="2" id="KW-1185">Reference proteome</keyword>
<proteinExistence type="predicted"/>